<dbReference type="PANTHER" id="PTHR37809:SF1">
    <property type="entry name" value="RIBOSOMAL PROTEIN S12 METHYLTHIOTRANSFERASE ACCESSORY FACTOR YCAO"/>
    <property type="match status" value="1"/>
</dbReference>
<dbReference type="AlphaFoldDB" id="A0A1H4QKP2"/>
<proteinExistence type="predicted"/>
<feature type="domain" description="YcaO" evidence="1">
    <location>
        <begin position="102"/>
        <end position="448"/>
    </location>
</feature>
<evidence type="ECO:0000313" key="3">
    <source>
        <dbReference type="Proteomes" id="UP000183208"/>
    </source>
</evidence>
<dbReference type="Gene3D" id="3.30.1330.230">
    <property type="match status" value="2"/>
</dbReference>
<dbReference type="PANTHER" id="PTHR37809">
    <property type="entry name" value="RIBOSOMAL PROTEIN S12 METHYLTHIOTRANSFERASE ACCESSORY FACTOR YCAO"/>
    <property type="match status" value="1"/>
</dbReference>
<dbReference type="Pfam" id="PF02624">
    <property type="entry name" value="YcaO"/>
    <property type="match status" value="1"/>
</dbReference>
<gene>
    <name evidence="2" type="ORF">SAMN05444171_0876</name>
</gene>
<dbReference type="EMBL" id="FNTI01000001">
    <property type="protein sequence ID" value="SEC20137.1"/>
    <property type="molecule type" value="Genomic_DNA"/>
</dbReference>
<keyword evidence="2" id="KW-0808">Transferase</keyword>
<accession>A0A1H4QKP2</accession>
<keyword evidence="2" id="KW-0689">Ribosomal protein</keyword>
<organism evidence="2 3">
    <name type="scientific">Bradyrhizobium lablabi</name>
    <dbReference type="NCBI Taxonomy" id="722472"/>
    <lineage>
        <taxon>Bacteria</taxon>
        <taxon>Pseudomonadati</taxon>
        <taxon>Pseudomonadota</taxon>
        <taxon>Alphaproteobacteria</taxon>
        <taxon>Hyphomicrobiales</taxon>
        <taxon>Nitrobacteraceae</taxon>
        <taxon>Bradyrhizobium</taxon>
    </lineage>
</organism>
<dbReference type="GO" id="GO:0005840">
    <property type="term" value="C:ribosome"/>
    <property type="evidence" value="ECO:0007669"/>
    <property type="project" value="UniProtKB-KW"/>
</dbReference>
<keyword evidence="2" id="KW-0687">Ribonucleoprotein</keyword>
<reference evidence="2 3" key="1">
    <citation type="submission" date="2016-10" db="EMBL/GenBank/DDBJ databases">
        <authorList>
            <person name="de Groot N.N."/>
        </authorList>
    </citation>
    <scope>NUCLEOTIDE SEQUENCE [LARGE SCALE GENOMIC DNA]</scope>
    <source>
        <strain evidence="2 3">GAS522</strain>
    </source>
</reference>
<dbReference type="GO" id="GO:0016740">
    <property type="term" value="F:transferase activity"/>
    <property type="evidence" value="ECO:0007669"/>
    <property type="project" value="UniProtKB-KW"/>
</dbReference>
<evidence type="ECO:0000259" key="1">
    <source>
        <dbReference type="PROSITE" id="PS51664"/>
    </source>
</evidence>
<sequence length="448" mass="47753">MGDQQHPLTARLEAAASALVADPAATGAGSAESGLLRYLGYDDGDAARAEGRARMLRAAARFRRLFLLPVPDAPGLVFFGGEADPAALGKQPEGLPTASLAGSGLSPQKAFESCVGEGIEYLSQFVQANDPIERGSFTEYGESSDANVRAFISGMLAFTGIEADRPMAWVPSSRLVDGARMWFPLDLCYRRQVTEQDFKPPLKLSSGCAAGVTREDATLRALLELIERDAVALWWRGGRRGRPVAPESAAASGAAELLAQARQGQGHGHRTSWLLDITTDIEMPVVAAISTGPDGHRFAVGFGARLTLADAARAAVFELCQVELGLHVVAAKRRESGDEAMNESDRRQLKRGTFDTRECALLHPMTGSSAEPPKAPASSLRDVLQRLQARDIAVYAMDLTRPQFLIPVVRVLAPGLQLEPCEIVGARLARVIAETGGGAMHHGGMPLL</sequence>
<dbReference type="InterPro" id="IPR003776">
    <property type="entry name" value="YcaO-like_dom"/>
</dbReference>
<dbReference type="PROSITE" id="PS51664">
    <property type="entry name" value="YCAO"/>
    <property type="match status" value="1"/>
</dbReference>
<protein>
    <submittedName>
        <fullName evidence="2">Ribosomal protein S12 methylthiotransferase accessory factor</fullName>
    </submittedName>
</protein>
<name>A0A1H4QKP2_9BRAD</name>
<dbReference type="Proteomes" id="UP000183208">
    <property type="component" value="Unassembled WGS sequence"/>
</dbReference>
<evidence type="ECO:0000313" key="2">
    <source>
        <dbReference type="EMBL" id="SEC20137.1"/>
    </source>
</evidence>